<proteinExistence type="predicted"/>
<name>A0AAD5XF90_9FUNG</name>
<evidence type="ECO:0000313" key="2">
    <source>
        <dbReference type="EMBL" id="KAJ3111443.1"/>
    </source>
</evidence>
<dbReference type="Proteomes" id="UP001211907">
    <property type="component" value="Unassembled WGS sequence"/>
</dbReference>
<gene>
    <name evidence="2" type="ORF">HK100_002690</name>
</gene>
<sequence>MKHKNKNLDESKVEDIRDWNEDEALELLECLGYIDPVTGLPIDPNDFSFDRITDDGRYQFLRVLPITQSLNDAKSAGTSTNCFKTQEDLSEIKKRGGWGSLDDREVVVGLLREFIKGNTDYDRFFNWVRAQRRCPENHLESRIHAIKIQHVRAILKGIDKSKGLPIAQKKTSIDIAKTFLIDCAMMSQISQDVLTHSSSYDFSNLSTDETKGATELVASGYILLVAKSIIKLEQAFDHSAKLIFVEHVHNKIGISKTTYYNYMDYYYFITKYRKFENLPVAYRVFIRMIPKVKQWFTTSECQALDHSECTSEKYWTDYDDEVDDEDEDEEEDDGMEISPDIRLSTKVAKISKNSTSSYGCFSSSNALEELKQVEKVTSDNEETSDKSKMLTQPRTLEEFFNRPSRASVYDS</sequence>
<feature type="region of interest" description="Disordered" evidence="1">
    <location>
        <begin position="372"/>
        <end position="397"/>
    </location>
</feature>
<organism evidence="2 3">
    <name type="scientific">Physocladia obscura</name>
    <dbReference type="NCBI Taxonomy" id="109957"/>
    <lineage>
        <taxon>Eukaryota</taxon>
        <taxon>Fungi</taxon>
        <taxon>Fungi incertae sedis</taxon>
        <taxon>Chytridiomycota</taxon>
        <taxon>Chytridiomycota incertae sedis</taxon>
        <taxon>Chytridiomycetes</taxon>
        <taxon>Chytridiales</taxon>
        <taxon>Chytriomycetaceae</taxon>
        <taxon>Physocladia</taxon>
    </lineage>
</organism>
<dbReference type="EMBL" id="JADGJH010001630">
    <property type="protein sequence ID" value="KAJ3111443.1"/>
    <property type="molecule type" value="Genomic_DNA"/>
</dbReference>
<accession>A0AAD5XF90</accession>
<comment type="caution">
    <text evidence="2">The sequence shown here is derived from an EMBL/GenBank/DDBJ whole genome shotgun (WGS) entry which is preliminary data.</text>
</comment>
<evidence type="ECO:0000256" key="1">
    <source>
        <dbReference type="SAM" id="MobiDB-lite"/>
    </source>
</evidence>
<feature type="compositionally biased region" description="Acidic residues" evidence="1">
    <location>
        <begin position="318"/>
        <end position="335"/>
    </location>
</feature>
<keyword evidence="3" id="KW-1185">Reference proteome</keyword>
<protein>
    <submittedName>
        <fullName evidence="2">Uncharacterized protein</fullName>
    </submittedName>
</protein>
<evidence type="ECO:0000313" key="3">
    <source>
        <dbReference type="Proteomes" id="UP001211907"/>
    </source>
</evidence>
<feature type="compositionally biased region" description="Basic and acidic residues" evidence="1">
    <location>
        <begin position="372"/>
        <end position="388"/>
    </location>
</feature>
<dbReference type="AlphaFoldDB" id="A0AAD5XF90"/>
<reference evidence="2" key="1">
    <citation type="submission" date="2020-05" db="EMBL/GenBank/DDBJ databases">
        <title>Phylogenomic resolution of chytrid fungi.</title>
        <authorList>
            <person name="Stajich J.E."/>
            <person name="Amses K."/>
            <person name="Simmons R."/>
            <person name="Seto K."/>
            <person name="Myers J."/>
            <person name="Bonds A."/>
            <person name="Quandt C.A."/>
            <person name="Barry K."/>
            <person name="Liu P."/>
            <person name="Grigoriev I."/>
            <person name="Longcore J.E."/>
            <person name="James T.Y."/>
        </authorList>
    </citation>
    <scope>NUCLEOTIDE SEQUENCE</scope>
    <source>
        <strain evidence="2">JEL0513</strain>
    </source>
</reference>
<feature type="region of interest" description="Disordered" evidence="1">
    <location>
        <begin position="318"/>
        <end position="338"/>
    </location>
</feature>